<evidence type="ECO:0000259" key="4">
    <source>
        <dbReference type="PROSITE" id="PS01124"/>
    </source>
</evidence>
<proteinExistence type="predicted"/>
<dbReference type="Gene3D" id="1.10.10.60">
    <property type="entry name" value="Homeodomain-like"/>
    <property type="match status" value="2"/>
</dbReference>
<dbReference type="InterPro" id="IPR018060">
    <property type="entry name" value="HTH_AraC"/>
</dbReference>
<dbReference type="InterPro" id="IPR020449">
    <property type="entry name" value="Tscrpt_reg_AraC-type_HTH"/>
</dbReference>
<reference evidence="5" key="1">
    <citation type="submission" date="2021-04" db="EMBL/GenBank/DDBJ databases">
        <title>Taxonomic assessment of Weissella genus.</title>
        <authorList>
            <person name="Fanelli F."/>
            <person name="Chieffi D."/>
            <person name="Dell'Aquila A."/>
            <person name="Gyu-Sung C."/>
            <person name="Franz C.M.A.P."/>
            <person name="Fusco V."/>
        </authorList>
    </citation>
    <scope>NUCLEOTIDE SEQUENCE</scope>
    <source>
        <strain evidence="5">LMG 25373</strain>
    </source>
</reference>
<dbReference type="SMART" id="SM00342">
    <property type="entry name" value="HTH_ARAC"/>
    <property type="match status" value="1"/>
</dbReference>
<dbReference type="InterPro" id="IPR009057">
    <property type="entry name" value="Homeodomain-like_sf"/>
</dbReference>
<protein>
    <submittedName>
        <fullName evidence="5">Helix-turn-helix transcriptional regulator</fullName>
    </submittedName>
</protein>
<dbReference type="PRINTS" id="PR00032">
    <property type="entry name" value="HTHARAC"/>
</dbReference>
<dbReference type="PANTHER" id="PTHR46796">
    <property type="entry name" value="HTH-TYPE TRANSCRIPTIONAL ACTIVATOR RHAS-RELATED"/>
    <property type="match status" value="1"/>
</dbReference>
<evidence type="ECO:0000313" key="5">
    <source>
        <dbReference type="EMBL" id="MCM2437805.1"/>
    </source>
</evidence>
<name>A0ABT0VIZ5_9LACO</name>
<dbReference type="PROSITE" id="PS00041">
    <property type="entry name" value="HTH_ARAC_FAMILY_1"/>
    <property type="match status" value="1"/>
</dbReference>
<keyword evidence="6" id="KW-1185">Reference proteome</keyword>
<dbReference type="RefSeq" id="WP_205143712.1">
    <property type="nucleotide sequence ID" value="NZ_JAFBDN010000009.1"/>
</dbReference>
<dbReference type="Proteomes" id="UP001057481">
    <property type="component" value="Unassembled WGS sequence"/>
</dbReference>
<dbReference type="PANTHER" id="PTHR46796:SF2">
    <property type="entry name" value="TRANSCRIPTIONAL REGULATORY PROTEIN"/>
    <property type="match status" value="1"/>
</dbReference>
<evidence type="ECO:0000256" key="2">
    <source>
        <dbReference type="ARBA" id="ARBA00023125"/>
    </source>
</evidence>
<dbReference type="PROSITE" id="PS01124">
    <property type="entry name" value="HTH_ARAC_FAMILY_2"/>
    <property type="match status" value="1"/>
</dbReference>
<keyword evidence="1" id="KW-0805">Transcription regulation</keyword>
<dbReference type="InterPro" id="IPR018062">
    <property type="entry name" value="HTH_AraC-typ_CS"/>
</dbReference>
<dbReference type="SUPFAM" id="SSF46689">
    <property type="entry name" value="Homeodomain-like"/>
    <property type="match status" value="2"/>
</dbReference>
<comment type="caution">
    <text evidence="5">The sequence shown here is derived from an EMBL/GenBank/DDBJ whole genome shotgun (WGS) entry which is preliminary data.</text>
</comment>
<dbReference type="InterPro" id="IPR050204">
    <property type="entry name" value="AraC_XylS_family_regulators"/>
</dbReference>
<evidence type="ECO:0000256" key="3">
    <source>
        <dbReference type="ARBA" id="ARBA00023163"/>
    </source>
</evidence>
<keyword evidence="3" id="KW-0804">Transcription</keyword>
<gene>
    <name evidence="5" type="ORF">KAK10_07775</name>
</gene>
<organism evidence="5 6">
    <name type="scientific">Periweissella beninensis</name>
    <dbReference type="NCBI Taxonomy" id="504936"/>
    <lineage>
        <taxon>Bacteria</taxon>
        <taxon>Bacillati</taxon>
        <taxon>Bacillota</taxon>
        <taxon>Bacilli</taxon>
        <taxon>Lactobacillales</taxon>
        <taxon>Lactobacillaceae</taxon>
        <taxon>Periweissella</taxon>
    </lineage>
</organism>
<accession>A0ABT0VIZ5</accession>
<evidence type="ECO:0000313" key="6">
    <source>
        <dbReference type="Proteomes" id="UP001057481"/>
    </source>
</evidence>
<keyword evidence="2" id="KW-0238">DNA-binding</keyword>
<dbReference type="EMBL" id="JAGMVS010000068">
    <property type="protein sequence ID" value="MCM2437805.1"/>
    <property type="molecule type" value="Genomic_DNA"/>
</dbReference>
<sequence length="178" mass="20216">MQELFKSITGSKESLIFSEPIIQDNFLSTGFQALHSAILEKETTLSKTELFYFFISELLANLVEIPSVSITDKYKIKLNEIKKFLEINCSQTIVLEALSDLSGLNKYTLIRTFTKQFGLTPYQYVQTMRIKTAKELLAKGSNLSETGLSVGFSDQSHFTRVFKMLIGVTPKQYQAIFK</sequence>
<feature type="domain" description="HTH araC/xylS-type" evidence="4">
    <location>
        <begin position="79"/>
        <end position="176"/>
    </location>
</feature>
<dbReference type="Pfam" id="PF12833">
    <property type="entry name" value="HTH_18"/>
    <property type="match status" value="1"/>
</dbReference>
<evidence type="ECO:0000256" key="1">
    <source>
        <dbReference type="ARBA" id="ARBA00023015"/>
    </source>
</evidence>